<dbReference type="AlphaFoldDB" id="A0A520KL26"/>
<keyword evidence="5" id="KW-0547">Nucleotide-binding</keyword>
<comment type="caution">
    <text evidence="13">The sequence shown here is derived from an EMBL/GenBank/DDBJ whole genome shotgun (WGS) entry which is preliminary data.</text>
</comment>
<evidence type="ECO:0000256" key="2">
    <source>
        <dbReference type="ARBA" id="ARBA00001941"/>
    </source>
</evidence>
<dbReference type="EMBL" id="RXII01000062">
    <property type="protein sequence ID" value="RZN61946.1"/>
    <property type="molecule type" value="Genomic_DNA"/>
</dbReference>
<evidence type="ECO:0000313" key="14">
    <source>
        <dbReference type="Proteomes" id="UP000316217"/>
    </source>
</evidence>
<dbReference type="GO" id="GO:0046872">
    <property type="term" value="F:metal ion binding"/>
    <property type="evidence" value="ECO:0007669"/>
    <property type="project" value="UniProtKB-KW"/>
</dbReference>
<dbReference type="Pfam" id="PF24621">
    <property type="entry name" value="DHQS_C"/>
    <property type="match status" value="1"/>
</dbReference>
<dbReference type="InterPro" id="IPR016037">
    <property type="entry name" value="DHQ_synth_AroB"/>
</dbReference>
<dbReference type="GO" id="GO:0005737">
    <property type="term" value="C:cytoplasm"/>
    <property type="evidence" value="ECO:0007669"/>
    <property type="project" value="InterPro"/>
</dbReference>
<evidence type="ECO:0000256" key="7">
    <source>
        <dbReference type="ARBA" id="ARBA00023027"/>
    </source>
</evidence>
<dbReference type="GO" id="GO:0009423">
    <property type="term" value="P:chorismate biosynthetic process"/>
    <property type="evidence" value="ECO:0007669"/>
    <property type="project" value="UniProtKB-UniRule"/>
</dbReference>
<dbReference type="Proteomes" id="UP000316217">
    <property type="component" value="Unassembled WGS sequence"/>
</dbReference>
<dbReference type="CDD" id="cd08195">
    <property type="entry name" value="DHQS"/>
    <property type="match status" value="1"/>
</dbReference>
<dbReference type="PANTHER" id="PTHR43622:SF1">
    <property type="entry name" value="3-DEHYDROQUINATE SYNTHASE"/>
    <property type="match status" value="1"/>
</dbReference>
<evidence type="ECO:0000313" key="13">
    <source>
        <dbReference type="EMBL" id="RZN61946.1"/>
    </source>
</evidence>
<dbReference type="Gene3D" id="3.40.50.1970">
    <property type="match status" value="1"/>
</dbReference>
<evidence type="ECO:0000256" key="3">
    <source>
        <dbReference type="ARBA" id="ARBA00001947"/>
    </source>
</evidence>
<name>A0A520KL26_9CREN</name>
<keyword evidence="9" id="KW-0170">Cobalt</keyword>
<dbReference type="FunFam" id="3.40.50.1970:FF:000007">
    <property type="entry name" value="Pentafunctional AROM polypeptide"/>
    <property type="match status" value="1"/>
</dbReference>
<protein>
    <recommendedName>
        <fullName evidence="10">3-dehydroquinate synthase</fullName>
        <ecNumber evidence="10">4.2.3.4</ecNumber>
    </recommendedName>
</protein>
<dbReference type="EC" id="4.2.3.4" evidence="10"/>
<dbReference type="InterPro" id="IPR050071">
    <property type="entry name" value="Dehydroquinate_synthase"/>
</dbReference>
<reference evidence="13 14" key="1">
    <citation type="journal article" date="2019" name="Nat. Microbiol.">
        <title>Wide diversity of methane and short-chain alkane metabolisms in uncultured archaea.</title>
        <authorList>
            <person name="Borrel G."/>
            <person name="Adam P.S."/>
            <person name="McKay L.J."/>
            <person name="Chen L.X."/>
            <person name="Sierra-Garcia I.N."/>
            <person name="Sieber C.M."/>
            <person name="Letourneur Q."/>
            <person name="Ghozlane A."/>
            <person name="Andersen G.L."/>
            <person name="Li W.J."/>
            <person name="Hallam S.J."/>
            <person name="Muyzer G."/>
            <person name="de Oliveira V.M."/>
            <person name="Inskeep W.P."/>
            <person name="Banfield J.F."/>
            <person name="Gribaldo S."/>
        </authorList>
    </citation>
    <scope>NUCLEOTIDE SEQUENCE [LARGE SCALE GENOMIC DNA]</scope>
    <source>
        <strain evidence="13">NM4</strain>
    </source>
</reference>
<sequence>MRLIVSRGAINEIKREISAISPFSVAIITEKRVADLHLEKLMEKVGKAECIVIEPGEKMKSLETANKIWKWLFEIGATRRTLILAFGGGTVIDIAGFVASTYMRGTFLANIPTTLLAQADAAVGGKNGIDYLGKNMIGTFYYPKFVLVDTSFLESLGSDEIKSGMAEIIKHAIIGDKKLFEMLEKGSFSIEEAIKRSLLVKLRIVKRDPREENGLRSVLNLGHTVGHAIELLSGYSIPHGFAVSVGMVVSCRLGEILHGFDQRRRVEDLLEKIGLPTTFKANPDDVIRIARRDKKALNGRIVMAIPRRMGGVVVEEVDEEVLRKALEGVIS</sequence>
<feature type="domain" description="3-dehydroquinate synthase C-terminal" evidence="12">
    <location>
        <begin position="164"/>
        <end position="296"/>
    </location>
</feature>
<comment type="cofactor">
    <cofactor evidence="3">
        <name>Zn(2+)</name>
        <dbReference type="ChEBI" id="CHEBI:29105"/>
    </cofactor>
</comment>
<dbReference type="PIRSF" id="PIRSF001455">
    <property type="entry name" value="DHQ_synth"/>
    <property type="match status" value="1"/>
</dbReference>
<keyword evidence="6" id="KW-0862">Zinc</keyword>
<evidence type="ECO:0000256" key="5">
    <source>
        <dbReference type="ARBA" id="ARBA00022741"/>
    </source>
</evidence>
<dbReference type="InterPro" id="IPR030963">
    <property type="entry name" value="DHQ_synth_fam"/>
</dbReference>
<proteinExistence type="predicted"/>
<dbReference type="GO" id="GO:0009073">
    <property type="term" value="P:aromatic amino acid family biosynthetic process"/>
    <property type="evidence" value="ECO:0007669"/>
    <property type="project" value="InterPro"/>
</dbReference>
<feature type="domain" description="3-dehydroquinate synthase N-terminal" evidence="11">
    <location>
        <begin position="51"/>
        <end position="162"/>
    </location>
</feature>
<comment type="cofactor">
    <cofactor evidence="1">
        <name>NAD(+)</name>
        <dbReference type="ChEBI" id="CHEBI:57540"/>
    </cofactor>
</comment>
<evidence type="ECO:0000256" key="1">
    <source>
        <dbReference type="ARBA" id="ARBA00001911"/>
    </source>
</evidence>
<dbReference type="PANTHER" id="PTHR43622">
    <property type="entry name" value="3-DEHYDROQUINATE SYNTHASE"/>
    <property type="match status" value="1"/>
</dbReference>
<dbReference type="GO" id="GO:0003856">
    <property type="term" value="F:3-dehydroquinate synthase activity"/>
    <property type="evidence" value="ECO:0007669"/>
    <property type="project" value="UniProtKB-UniRule"/>
</dbReference>
<dbReference type="Gene3D" id="1.20.1090.10">
    <property type="entry name" value="Dehydroquinate synthase-like - alpha domain"/>
    <property type="match status" value="1"/>
</dbReference>
<evidence type="ECO:0000259" key="11">
    <source>
        <dbReference type="Pfam" id="PF01761"/>
    </source>
</evidence>
<dbReference type="SUPFAM" id="SSF56796">
    <property type="entry name" value="Dehydroquinate synthase-like"/>
    <property type="match status" value="1"/>
</dbReference>
<gene>
    <name evidence="13" type="primary">aroB</name>
    <name evidence="13" type="ORF">EF810_03960</name>
</gene>
<keyword evidence="8 13" id="KW-0456">Lyase</keyword>
<evidence type="ECO:0000256" key="8">
    <source>
        <dbReference type="ARBA" id="ARBA00023239"/>
    </source>
</evidence>
<dbReference type="InterPro" id="IPR056179">
    <property type="entry name" value="DHQS_C"/>
</dbReference>
<dbReference type="NCBIfam" id="TIGR01357">
    <property type="entry name" value="aroB"/>
    <property type="match status" value="1"/>
</dbReference>
<dbReference type="InterPro" id="IPR030960">
    <property type="entry name" value="DHQS/DOIS_N"/>
</dbReference>
<evidence type="ECO:0000256" key="9">
    <source>
        <dbReference type="ARBA" id="ARBA00023285"/>
    </source>
</evidence>
<evidence type="ECO:0000256" key="6">
    <source>
        <dbReference type="ARBA" id="ARBA00022833"/>
    </source>
</evidence>
<evidence type="ECO:0000256" key="10">
    <source>
        <dbReference type="NCBIfam" id="TIGR01357"/>
    </source>
</evidence>
<keyword evidence="7" id="KW-0520">NAD</keyword>
<dbReference type="GO" id="GO:0000166">
    <property type="term" value="F:nucleotide binding"/>
    <property type="evidence" value="ECO:0007669"/>
    <property type="project" value="UniProtKB-KW"/>
</dbReference>
<accession>A0A520KL26</accession>
<comment type="cofactor">
    <cofactor evidence="2">
        <name>Co(2+)</name>
        <dbReference type="ChEBI" id="CHEBI:48828"/>
    </cofactor>
</comment>
<dbReference type="Pfam" id="PF01761">
    <property type="entry name" value="DHQ_synthase"/>
    <property type="match status" value="1"/>
</dbReference>
<keyword evidence="4" id="KW-0479">Metal-binding</keyword>
<evidence type="ECO:0000259" key="12">
    <source>
        <dbReference type="Pfam" id="PF24621"/>
    </source>
</evidence>
<organism evidence="13 14">
    <name type="scientific">Candidatus Methanodesulfokora washburnensis</name>
    <dbReference type="NCBI Taxonomy" id="2478471"/>
    <lineage>
        <taxon>Archaea</taxon>
        <taxon>Thermoproteota</taxon>
        <taxon>Candidatus Korarchaeia</taxon>
        <taxon>Candidatus Korarchaeia incertae sedis</taxon>
        <taxon>Candidatus Methanodesulfokora</taxon>
    </lineage>
</organism>
<evidence type="ECO:0000256" key="4">
    <source>
        <dbReference type="ARBA" id="ARBA00022723"/>
    </source>
</evidence>